<dbReference type="EMBL" id="JABMCE010000085">
    <property type="protein sequence ID" value="NUU15231.1"/>
    <property type="molecule type" value="Genomic_DNA"/>
</dbReference>
<dbReference type="Gene3D" id="3.40.50.720">
    <property type="entry name" value="NAD(P)-binding Rossmann-like Domain"/>
    <property type="match status" value="1"/>
</dbReference>
<dbReference type="Pfam" id="PF00107">
    <property type="entry name" value="ADH_zinc_N"/>
    <property type="match status" value="1"/>
</dbReference>
<dbReference type="SUPFAM" id="SSF50129">
    <property type="entry name" value="GroES-like"/>
    <property type="match status" value="1"/>
</dbReference>
<dbReference type="InterPro" id="IPR011032">
    <property type="entry name" value="GroES-like_sf"/>
</dbReference>
<organism evidence="6 7">
    <name type="scientific">Curtobacterium pusillum</name>
    <dbReference type="NCBI Taxonomy" id="69373"/>
    <lineage>
        <taxon>Bacteria</taxon>
        <taxon>Bacillati</taxon>
        <taxon>Actinomycetota</taxon>
        <taxon>Actinomycetes</taxon>
        <taxon>Micrococcales</taxon>
        <taxon>Microbacteriaceae</taxon>
        <taxon>Curtobacterium</taxon>
    </lineage>
</organism>
<gene>
    <name evidence="6" type="ORF">HP507_15470</name>
</gene>
<dbReference type="InterPro" id="IPR013149">
    <property type="entry name" value="ADH-like_C"/>
</dbReference>
<dbReference type="SMART" id="SM00829">
    <property type="entry name" value="PKS_ER"/>
    <property type="match status" value="1"/>
</dbReference>
<protein>
    <submittedName>
        <fullName evidence="6">Zinc-binding dehydrogenase</fullName>
    </submittedName>
</protein>
<proteinExistence type="predicted"/>
<comment type="caution">
    <text evidence="6">The sequence shown here is derived from an EMBL/GenBank/DDBJ whole genome shotgun (WGS) entry which is preliminary data.</text>
</comment>
<dbReference type="RefSeq" id="WP_175352681.1">
    <property type="nucleotide sequence ID" value="NZ_BAAAWQ010000001.1"/>
</dbReference>
<name>A0ABX2MHX8_9MICO</name>
<dbReference type="InterPro" id="IPR036291">
    <property type="entry name" value="NAD(P)-bd_dom_sf"/>
</dbReference>
<evidence type="ECO:0000313" key="7">
    <source>
        <dbReference type="Proteomes" id="UP000573001"/>
    </source>
</evidence>
<keyword evidence="3" id="KW-0862">Zinc</keyword>
<keyword evidence="4" id="KW-0560">Oxidoreductase</keyword>
<evidence type="ECO:0000256" key="2">
    <source>
        <dbReference type="ARBA" id="ARBA00022723"/>
    </source>
</evidence>
<keyword evidence="2" id="KW-0479">Metal-binding</keyword>
<reference evidence="6 7" key="1">
    <citation type="submission" date="2020-05" db="EMBL/GenBank/DDBJ databases">
        <title>Genome Sequencing of Type Strains.</title>
        <authorList>
            <person name="Lemaire J.F."/>
            <person name="Inderbitzin P."/>
            <person name="Gregorio O.A."/>
            <person name="Collins S.B."/>
            <person name="Wespe N."/>
            <person name="Knight-Connoni V."/>
        </authorList>
    </citation>
    <scope>NUCLEOTIDE SEQUENCE [LARGE SCALE GENOMIC DNA]</scope>
    <source>
        <strain evidence="6 7">ATCC 19096</strain>
    </source>
</reference>
<feature type="domain" description="Enoyl reductase (ER)" evidence="5">
    <location>
        <begin position="26"/>
        <end position="370"/>
    </location>
</feature>
<dbReference type="InterPro" id="IPR013154">
    <property type="entry name" value="ADH-like_N"/>
</dbReference>
<evidence type="ECO:0000259" key="5">
    <source>
        <dbReference type="SMART" id="SM00829"/>
    </source>
</evidence>
<evidence type="ECO:0000256" key="4">
    <source>
        <dbReference type="ARBA" id="ARBA00023002"/>
    </source>
</evidence>
<accession>A0ABX2MHX8</accession>
<evidence type="ECO:0000256" key="3">
    <source>
        <dbReference type="ARBA" id="ARBA00022833"/>
    </source>
</evidence>
<comment type="cofactor">
    <cofactor evidence="1">
        <name>Zn(2+)</name>
        <dbReference type="ChEBI" id="CHEBI:29105"/>
    </cofactor>
</comment>
<dbReference type="Proteomes" id="UP000573001">
    <property type="component" value="Unassembled WGS sequence"/>
</dbReference>
<sequence>MSTTTENAATTAATTIPTTMRAVVVHAPGDYRLETRPVPTPGPGELLLRTDAVGICASDLKCYHGAAKFWGDDNRPAWAETNRIPGHEFVGTIVAGDDDTLTKRKVTLGDRIACEQIVPCWECKYCLEGAYWMCNVHDMFGFKGYDGAMAEYVLVPAKALTHPVSSALPGQVAAFAEPLSCAFHAVERGDIKFGDTVVIAGAGPIGLSAIAGARQKNPLRIIALDVVEAKLDLARKVGADITINIAEDDAVARVKELTDGYGADVYIEATGHPSAVPQGLNLLRKLGTFVEYSVFKDNVSVDWSIISDDKELDVRGAHLGPHTWPAAIKLLETETLPMSEICTHQFPLEQFQEALDLVGDSAGASVKVSIIPALHA</sequence>
<dbReference type="PANTHER" id="PTHR43401:SF2">
    <property type="entry name" value="L-THREONINE 3-DEHYDROGENASE"/>
    <property type="match status" value="1"/>
</dbReference>
<dbReference type="InterPro" id="IPR020843">
    <property type="entry name" value="ER"/>
</dbReference>
<keyword evidence="7" id="KW-1185">Reference proteome</keyword>
<dbReference type="PANTHER" id="PTHR43401">
    <property type="entry name" value="L-THREONINE 3-DEHYDROGENASE"/>
    <property type="match status" value="1"/>
</dbReference>
<dbReference type="Pfam" id="PF08240">
    <property type="entry name" value="ADH_N"/>
    <property type="match status" value="1"/>
</dbReference>
<evidence type="ECO:0000313" key="6">
    <source>
        <dbReference type="EMBL" id="NUU15231.1"/>
    </source>
</evidence>
<dbReference type="Gene3D" id="3.90.180.10">
    <property type="entry name" value="Medium-chain alcohol dehydrogenases, catalytic domain"/>
    <property type="match status" value="1"/>
</dbReference>
<dbReference type="InterPro" id="IPR050129">
    <property type="entry name" value="Zn_alcohol_dh"/>
</dbReference>
<dbReference type="SUPFAM" id="SSF51735">
    <property type="entry name" value="NAD(P)-binding Rossmann-fold domains"/>
    <property type="match status" value="1"/>
</dbReference>
<evidence type="ECO:0000256" key="1">
    <source>
        <dbReference type="ARBA" id="ARBA00001947"/>
    </source>
</evidence>